<comment type="subcellular location">
    <subcellularLocation>
        <location evidence="1">Cytoplasm</location>
    </subcellularLocation>
</comment>
<evidence type="ECO:0000256" key="6">
    <source>
        <dbReference type="SAM" id="MobiDB-lite"/>
    </source>
</evidence>
<dbReference type="FunCoup" id="A0A212EL07">
    <property type="interactions" value="136"/>
</dbReference>
<feature type="coiled-coil region" evidence="5">
    <location>
        <begin position="1056"/>
        <end position="1119"/>
    </location>
</feature>
<dbReference type="EMBL" id="AGBW02014166">
    <property type="protein sequence ID" value="OWR42157.1"/>
    <property type="molecule type" value="Genomic_DNA"/>
</dbReference>
<dbReference type="Pfam" id="PF01465">
    <property type="entry name" value="GRIP"/>
    <property type="match status" value="1"/>
</dbReference>
<evidence type="ECO:0000256" key="5">
    <source>
        <dbReference type="SAM" id="Coils"/>
    </source>
</evidence>
<sequence length="1416" mass="162965">MDKSVESKDQDHNPKRSPFDELSREDLITKCKGLLVIAQKAKQSKSELQNEVEQYKTQLLSCEKEIKSREDSIKTLQELVDSLTEQKLTFITEIDTAQTKIRALNNKCNVYEDELNKLKTEINVKDQNLTSTSQQLSDFDSKIISLERQNTRLLEENEQLINQLTELEARTEEFNKIGLQQQEQLKMLEERVRNDEICQNKIIESNYSKKNVIREETSEGNETNIKEYELKIEELKTLYEQEKSKKEKCNIKLRSYKDKILKCATCIHQLKNSRFILAKTVKEYSESIPKWQNEIIKASNALDAQIKVLHDENISLKEKLNEKENTVASICHQKNSLNDEILKLSGQINELKSELTELQTSLTESKILNNNLIEENNDLKLKEVQFNNQLEENRLCKEKINNLSSQLCEVTAKCTELHKINKELKGDRSRQQDNHEHKEVLEQFKLQIRALESEKATLVKEKLNVKDNLAELENANKNLSDTVDLMNSQLTELRSQLENVTSEYERNKREFSVNKEQLEKQIMTEKSSIKEQYEKLKREYDNLQDLNGLLQEEVETLKLSLEQPKDDADNSSDLNVSLQADIVKLETKLSAYKQENSSLLSEVKESRNKIKEYDRIVAECEEMKTKLVGYKSENAELLNEMKEINQVLKERGEAISKLQKAVTEMEKLIETLEKDRDSVKEENEDLHKKIDLLENDLKSAQSIQSDGTGHENEKENLRTTVEERDAMIASLKEEIEKLKLQSCFVSASVDLPNEDMSTSTISRAEEHTRMRDLDESFEDRYTKLRMFALKLKMKLNETTSQLQSSEQEKANLKKMLADNNMNQQSQDTVDEKENGVAELESQVKKLSRDLENSEKVNKKITALEAELAAKSQQLDCEIEHHKATKEQLEKALKDVKKKKVLSLEMEDYERSLKELTTKMEEKKKKIIQMESTIDNQEGTITSMQTQIKLLQEQIKTEENQCRLLKEELQQAVADSKDKDQLLSTNKDIITKLMQDIEDEKRKNEEADMEMTSALSEKEKVIIHLSEEKIELGSKMKKLEFKFCDIEERLRITNIELADLKTEYASYKVRAQAVLRQNQTVDHSQEEQFKEEAAALRAQIETLNQKMATLQEQLSVASAEAEAGRKRAADSTAELSRSQQRNARLHTDLTRLSQQLDTERAQHKLQISTLTQCYKTQISDLESKHQKETDNLKKQLSLLQENVKSGNSNEPSQSDKYLLPVISKEEGSDNEMDINVSLIPREEGEGSESAPSPPLSKSMLSSGRRSPVPLDRLLEEGVPDNDSLDTSSLALTIEQEVVDLRRKVQAQQERVKHVTVLLSESERERARLSQLSELLKGELRRARPPASAAHNTQYMKNVTLKFLTLPPGDERCRLVPVLQKILTLSTDETQKIQAVAKGQDPNPGKGWGSYLPWPGGK</sequence>
<evidence type="ECO:0000313" key="8">
    <source>
        <dbReference type="EMBL" id="OWR42157.1"/>
    </source>
</evidence>
<feature type="compositionally biased region" description="Polar residues" evidence="6">
    <location>
        <begin position="1132"/>
        <end position="1141"/>
    </location>
</feature>
<gene>
    <name evidence="8" type="ORF">KGM_204238</name>
</gene>
<accession>A0A212EL07</accession>
<dbReference type="PANTHER" id="PTHR18902">
    <property type="entry name" value="NUCLEAR MITOTIC APPARATUS PROTEIN 1-RELATED"/>
    <property type="match status" value="1"/>
</dbReference>
<keyword evidence="9" id="KW-1185">Reference proteome</keyword>
<dbReference type="PROSITE" id="PS50913">
    <property type="entry name" value="GRIP"/>
    <property type="match status" value="1"/>
</dbReference>
<comment type="caution">
    <text evidence="8">The sequence shown here is derived from an EMBL/GenBank/DDBJ whole genome shotgun (WGS) entry which is preliminary data.</text>
</comment>
<feature type="region of interest" description="Disordered" evidence="6">
    <location>
        <begin position="1240"/>
        <end position="1266"/>
    </location>
</feature>
<feature type="region of interest" description="Disordered" evidence="6">
    <location>
        <begin position="1396"/>
        <end position="1416"/>
    </location>
</feature>
<feature type="coiled-coil region" evidence="5">
    <location>
        <begin position="1289"/>
        <end position="1337"/>
    </location>
</feature>
<protein>
    <submittedName>
        <fullName evidence="8">Paraflagellar rod protein</fullName>
    </submittedName>
</protein>
<dbReference type="InterPro" id="IPR000237">
    <property type="entry name" value="GRIP_dom"/>
</dbReference>
<evidence type="ECO:0000256" key="4">
    <source>
        <dbReference type="ARBA" id="ARBA00023054"/>
    </source>
</evidence>
<dbReference type="PANTHER" id="PTHR18902:SF25">
    <property type="entry name" value="GRIP AND COILED-COIL DOMAIN-CONTAINING PROTEIN 2"/>
    <property type="match status" value="1"/>
</dbReference>
<evidence type="ECO:0000256" key="1">
    <source>
        <dbReference type="ARBA" id="ARBA00004496"/>
    </source>
</evidence>
<evidence type="ECO:0000313" key="9">
    <source>
        <dbReference type="Proteomes" id="UP000007151"/>
    </source>
</evidence>
<feature type="region of interest" description="Disordered" evidence="6">
    <location>
        <begin position="1"/>
        <end position="22"/>
    </location>
</feature>
<dbReference type="Gene3D" id="1.10.287.1490">
    <property type="match status" value="2"/>
</dbReference>
<evidence type="ECO:0000259" key="7">
    <source>
        <dbReference type="PROSITE" id="PS50913"/>
    </source>
</evidence>
<feature type="coiled-coil region" evidence="5">
    <location>
        <begin position="788"/>
        <end position="1016"/>
    </location>
</feature>
<dbReference type="Proteomes" id="UP000007151">
    <property type="component" value="Unassembled WGS sequence"/>
</dbReference>
<name>A0A212EL07_DANPL</name>
<feature type="domain" description="GRIP" evidence="7">
    <location>
        <begin position="1344"/>
        <end position="1394"/>
    </location>
</feature>
<feature type="coiled-coil region" evidence="5">
    <location>
        <begin position="218"/>
        <end position="259"/>
    </location>
</feature>
<feature type="coiled-coil region" evidence="5">
    <location>
        <begin position="434"/>
        <end position="741"/>
    </location>
</feature>
<feature type="coiled-coil region" evidence="5">
    <location>
        <begin position="38"/>
        <end position="177"/>
    </location>
</feature>
<dbReference type="KEGG" id="dpl:KGM_204238"/>
<organism evidence="8 9">
    <name type="scientific">Danaus plexippus plexippus</name>
    <dbReference type="NCBI Taxonomy" id="278856"/>
    <lineage>
        <taxon>Eukaryota</taxon>
        <taxon>Metazoa</taxon>
        <taxon>Ecdysozoa</taxon>
        <taxon>Arthropoda</taxon>
        <taxon>Hexapoda</taxon>
        <taxon>Insecta</taxon>
        <taxon>Pterygota</taxon>
        <taxon>Neoptera</taxon>
        <taxon>Endopterygota</taxon>
        <taxon>Lepidoptera</taxon>
        <taxon>Glossata</taxon>
        <taxon>Ditrysia</taxon>
        <taxon>Papilionoidea</taxon>
        <taxon>Nymphalidae</taxon>
        <taxon>Danainae</taxon>
        <taxon>Danaini</taxon>
        <taxon>Danaina</taxon>
        <taxon>Danaus</taxon>
        <taxon>Danaus</taxon>
    </lineage>
</organism>
<dbReference type="eggNOG" id="KOG0864">
    <property type="taxonomic scope" value="Eukaryota"/>
</dbReference>
<dbReference type="InParanoid" id="A0A212EL07"/>
<feature type="compositionally biased region" description="Low complexity" evidence="6">
    <location>
        <begin position="1246"/>
        <end position="1261"/>
    </location>
</feature>
<proteinExistence type="predicted"/>
<dbReference type="GO" id="GO:0005737">
    <property type="term" value="C:cytoplasm"/>
    <property type="evidence" value="ECO:0007669"/>
    <property type="project" value="UniProtKB-SubCell"/>
</dbReference>
<keyword evidence="3" id="KW-0597">Phosphoprotein</keyword>
<keyword evidence="2" id="KW-0963">Cytoplasm</keyword>
<dbReference type="SMART" id="SM00755">
    <property type="entry name" value="Grip"/>
    <property type="match status" value="1"/>
</dbReference>
<feature type="coiled-coil region" evidence="5">
    <location>
        <begin position="306"/>
        <end position="389"/>
    </location>
</feature>
<keyword evidence="4 5" id="KW-0175">Coiled coil</keyword>
<evidence type="ECO:0000256" key="3">
    <source>
        <dbReference type="ARBA" id="ARBA00022553"/>
    </source>
</evidence>
<reference evidence="8 9" key="1">
    <citation type="journal article" date="2011" name="Cell">
        <title>The monarch butterfly genome yields insights into long-distance migration.</title>
        <authorList>
            <person name="Zhan S."/>
            <person name="Merlin C."/>
            <person name="Boore J.L."/>
            <person name="Reppert S.M."/>
        </authorList>
    </citation>
    <scope>NUCLEOTIDE SEQUENCE [LARGE SCALE GENOMIC DNA]</scope>
    <source>
        <strain evidence="8">F-2</strain>
    </source>
</reference>
<dbReference type="InterPro" id="IPR051841">
    <property type="entry name" value="MT-Golgi_org_protein"/>
</dbReference>
<feature type="region of interest" description="Disordered" evidence="6">
    <location>
        <begin position="1120"/>
        <end position="1147"/>
    </location>
</feature>
<dbReference type="STRING" id="278856.A0A212EL07"/>
<evidence type="ECO:0000256" key="2">
    <source>
        <dbReference type="ARBA" id="ARBA00022490"/>
    </source>
</evidence>